<evidence type="ECO:0000256" key="16">
    <source>
        <dbReference type="SAM" id="Phobius"/>
    </source>
</evidence>
<keyword evidence="3" id="KW-0600">Photoreceptor protein</keyword>
<dbReference type="InterPro" id="IPR036890">
    <property type="entry name" value="HATPase_C_sf"/>
</dbReference>
<evidence type="ECO:0000256" key="15">
    <source>
        <dbReference type="ARBA" id="ARBA00023170"/>
    </source>
</evidence>
<dbReference type="PROSITE" id="PS50113">
    <property type="entry name" value="PAC"/>
    <property type="match status" value="2"/>
</dbReference>
<dbReference type="InterPro" id="IPR001610">
    <property type="entry name" value="PAC"/>
</dbReference>
<dbReference type="SMART" id="SM00911">
    <property type="entry name" value="HWE_HK"/>
    <property type="match status" value="1"/>
</dbReference>
<evidence type="ECO:0000256" key="5">
    <source>
        <dbReference type="ARBA" id="ARBA00022606"/>
    </source>
</evidence>
<organism evidence="19 20">
    <name type="scientific">Belnapia mucosa</name>
    <dbReference type="NCBI Taxonomy" id="2804532"/>
    <lineage>
        <taxon>Bacteria</taxon>
        <taxon>Pseudomonadati</taxon>
        <taxon>Pseudomonadota</taxon>
        <taxon>Alphaproteobacteria</taxon>
        <taxon>Acetobacterales</taxon>
        <taxon>Roseomonadaceae</taxon>
        <taxon>Belnapia</taxon>
    </lineage>
</organism>
<evidence type="ECO:0000256" key="7">
    <source>
        <dbReference type="ARBA" id="ARBA00022643"/>
    </source>
</evidence>
<dbReference type="InterPro" id="IPR035965">
    <property type="entry name" value="PAS-like_dom_sf"/>
</dbReference>
<evidence type="ECO:0000256" key="1">
    <source>
        <dbReference type="ARBA" id="ARBA00000085"/>
    </source>
</evidence>
<keyword evidence="8" id="KW-0808">Transferase</keyword>
<keyword evidence="7" id="KW-0288">FMN</keyword>
<accession>A0ABS1V7Q0</accession>
<dbReference type="InterPro" id="IPR000014">
    <property type="entry name" value="PAS"/>
</dbReference>
<keyword evidence="11" id="KW-0418">Kinase</keyword>
<dbReference type="Proteomes" id="UP000606490">
    <property type="component" value="Unassembled WGS sequence"/>
</dbReference>
<dbReference type="SUPFAM" id="SSF55785">
    <property type="entry name" value="PYP-like sensor domain (PAS domain)"/>
    <property type="match status" value="2"/>
</dbReference>
<dbReference type="SMART" id="SM00091">
    <property type="entry name" value="PAS"/>
    <property type="match status" value="2"/>
</dbReference>
<evidence type="ECO:0000256" key="2">
    <source>
        <dbReference type="ARBA" id="ARBA00012438"/>
    </source>
</evidence>
<evidence type="ECO:0000259" key="17">
    <source>
        <dbReference type="PROSITE" id="PS50112"/>
    </source>
</evidence>
<dbReference type="PANTHER" id="PTHR41523:SF8">
    <property type="entry name" value="ETHYLENE RESPONSE SENSOR PROTEIN"/>
    <property type="match status" value="1"/>
</dbReference>
<evidence type="ECO:0000259" key="18">
    <source>
        <dbReference type="PROSITE" id="PS50113"/>
    </source>
</evidence>
<dbReference type="Gene3D" id="2.10.70.100">
    <property type="match status" value="1"/>
</dbReference>
<dbReference type="PROSITE" id="PS50112">
    <property type="entry name" value="PAS"/>
    <property type="match status" value="1"/>
</dbReference>
<keyword evidence="16" id="KW-1133">Transmembrane helix</keyword>
<evidence type="ECO:0000256" key="3">
    <source>
        <dbReference type="ARBA" id="ARBA00022543"/>
    </source>
</evidence>
<evidence type="ECO:0000256" key="12">
    <source>
        <dbReference type="ARBA" id="ARBA00022840"/>
    </source>
</evidence>
<keyword evidence="20" id="KW-1185">Reference proteome</keyword>
<dbReference type="CDD" id="cd00130">
    <property type="entry name" value="PAS"/>
    <property type="match status" value="2"/>
</dbReference>
<comment type="catalytic activity">
    <reaction evidence="1">
        <text>ATP + protein L-histidine = ADP + protein N-phospho-L-histidine.</text>
        <dbReference type="EC" id="2.7.13.3"/>
    </reaction>
</comment>
<evidence type="ECO:0000256" key="14">
    <source>
        <dbReference type="ARBA" id="ARBA00023026"/>
    </source>
</evidence>
<comment type="caution">
    <text evidence="19">The sequence shown here is derived from an EMBL/GenBank/DDBJ whole genome shotgun (WGS) entry which is preliminary data.</text>
</comment>
<evidence type="ECO:0000256" key="6">
    <source>
        <dbReference type="ARBA" id="ARBA00022630"/>
    </source>
</evidence>
<dbReference type="CDD" id="cd12914">
    <property type="entry name" value="PDC1_DGC_like"/>
    <property type="match status" value="1"/>
</dbReference>
<dbReference type="CDD" id="cd12915">
    <property type="entry name" value="PDC2_DGC_like"/>
    <property type="match status" value="1"/>
</dbReference>
<dbReference type="NCBIfam" id="TIGR00229">
    <property type="entry name" value="sensory_box"/>
    <property type="match status" value="2"/>
</dbReference>
<dbReference type="Gene3D" id="3.30.565.10">
    <property type="entry name" value="Histidine kinase-like ATPase, C-terminal domain"/>
    <property type="match status" value="1"/>
</dbReference>
<name>A0ABS1V7Q0_9PROT</name>
<feature type="transmembrane region" description="Helical" evidence="16">
    <location>
        <begin position="295"/>
        <end position="316"/>
    </location>
</feature>
<dbReference type="InterPro" id="IPR011102">
    <property type="entry name" value="Sig_transdc_His_kinase_HWE"/>
</dbReference>
<feature type="domain" description="PAC" evidence="18">
    <location>
        <begin position="427"/>
        <end position="481"/>
    </location>
</feature>
<keyword evidence="9" id="KW-0677">Repeat</keyword>
<evidence type="ECO:0000256" key="13">
    <source>
        <dbReference type="ARBA" id="ARBA00022991"/>
    </source>
</evidence>
<keyword evidence="4" id="KW-0597">Phosphoprotein</keyword>
<dbReference type="EC" id="2.7.13.3" evidence="2"/>
<dbReference type="SMART" id="SM00086">
    <property type="entry name" value="PAC"/>
    <property type="match status" value="2"/>
</dbReference>
<reference evidence="19 20" key="1">
    <citation type="submission" date="2021-01" db="EMBL/GenBank/DDBJ databases">
        <title>Belnapia mucosa sp. nov. and Belnapia arida sp. nov., isolated from the Tabernas Desert (Almeria, Spain).</title>
        <authorList>
            <person name="Molina-Menor E."/>
            <person name="Vidal-Verdu A."/>
            <person name="Calonge A."/>
            <person name="Satari L."/>
            <person name="Pereto Magraner J."/>
            <person name="Porcar Miralles M."/>
        </authorList>
    </citation>
    <scope>NUCLEOTIDE SEQUENCE [LARGE SCALE GENOMIC DNA]</scope>
    <source>
        <strain evidence="19 20">T6</strain>
    </source>
</reference>
<dbReference type="RefSeq" id="WP_202827413.1">
    <property type="nucleotide sequence ID" value="NZ_JAEUXJ010000009.1"/>
</dbReference>
<feature type="domain" description="PAC" evidence="18">
    <location>
        <begin position="557"/>
        <end position="611"/>
    </location>
</feature>
<evidence type="ECO:0000256" key="11">
    <source>
        <dbReference type="ARBA" id="ARBA00022777"/>
    </source>
</evidence>
<dbReference type="InterPro" id="IPR000700">
    <property type="entry name" value="PAS-assoc_C"/>
</dbReference>
<dbReference type="Gene3D" id="3.30.450.20">
    <property type="entry name" value="PAS domain"/>
    <property type="match status" value="4"/>
</dbReference>
<evidence type="ECO:0000313" key="20">
    <source>
        <dbReference type="Proteomes" id="UP000606490"/>
    </source>
</evidence>
<dbReference type="InterPro" id="IPR013655">
    <property type="entry name" value="PAS_fold_3"/>
</dbReference>
<keyword evidence="14" id="KW-0843">Virulence</keyword>
<keyword evidence="10" id="KW-0547">Nucleotide-binding</keyword>
<protein>
    <recommendedName>
        <fullName evidence="2">histidine kinase</fullName>
        <ecNumber evidence="2">2.7.13.3</ecNumber>
    </recommendedName>
</protein>
<keyword evidence="16" id="KW-0472">Membrane</keyword>
<gene>
    <name evidence="19" type="ORF">JMJ55_20265</name>
</gene>
<keyword evidence="15" id="KW-0675">Receptor</keyword>
<dbReference type="Pfam" id="PF08447">
    <property type="entry name" value="PAS_3"/>
    <property type="match status" value="2"/>
</dbReference>
<evidence type="ECO:0000256" key="8">
    <source>
        <dbReference type="ARBA" id="ARBA00022679"/>
    </source>
</evidence>
<keyword evidence="5" id="KW-0716">Sensory transduction</keyword>
<keyword evidence="12" id="KW-0067">ATP-binding</keyword>
<evidence type="ECO:0000313" key="19">
    <source>
        <dbReference type="EMBL" id="MBL6457675.1"/>
    </source>
</evidence>
<evidence type="ECO:0000256" key="10">
    <source>
        <dbReference type="ARBA" id="ARBA00022741"/>
    </source>
</evidence>
<sequence>MARARISSAPLSALLAAVVALPLALAGLAAWSSWTDAWREAEGEMIRAADASAEYARRVLDSHRVAADRVNDLLRDLSDDEIREREAELHARLQRLIAEEQLVQTAYVGDREGRLLLSASLYPVPREVDVADREYHSLLAVEEPPPVVLTRVYRGRIEGNTFFAVARRRTRTGNGMPPGQFDGQANVSVFPDDVAAGLRRLRAGEADVISLLRADGEVLARTAGFGPKGRPIRVGPESPMLAAMAAGEERAISRLRSTVDGVEQVVAYRRVEGWPAYAASARPRAAVVEHWRRAAVVQGALGLAAALLLAVLALLVRRGQRRLAEANARLEGRVEERTAALSQALAELRAHDQHLRLALEAVQLGSFEVDARTGIATRTGRTVPDQPNLPLQHFKVADYLAQVVHLEDVDRVRATYEAAVAGRIESYRIEYRVRRPEGGWNWTESYAGVVERDPASGEVLRIAGVARDVTERKAAEAALASSEERLRLAQEAGGIGCWEWDVAMGTLHWSESCHRLHGTDPAVPPGYAAWLALIHPEDRPEVEAALEATLLGGGESWETEFRIIRPGDGALRWIASRGRVVRDPRTGQTLRMIGIALDLTERKLAEERMLLLAREVDHRAKNALAVVQAAVRLTPKDDPVAYGQAVEGRVRALAQAHSLLAESAWAGASVRDLVRVELGAFLPSGGGAARATASGPDLMLVPPAAQALSMTLHELGTNAAKYGALSTAAGQVVITWRIEAEAGLLRLRWEERGGPVVPRVPERRGFGSRVIEAMVLRQLGGTIRRDWPASGLVCEITIPLSRAAAGGTPALQAAQ</sequence>
<dbReference type="EMBL" id="JAEUXJ010000009">
    <property type="protein sequence ID" value="MBL6457675.1"/>
    <property type="molecule type" value="Genomic_DNA"/>
</dbReference>
<feature type="domain" description="PAS" evidence="17">
    <location>
        <begin position="482"/>
        <end position="553"/>
    </location>
</feature>
<keyword evidence="16" id="KW-0812">Transmembrane</keyword>
<keyword evidence="6" id="KW-0285">Flavoprotein</keyword>
<evidence type="ECO:0000256" key="9">
    <source>
        <dbReference type="ARBA" id="ARBA00022737"/>
    </source>
</evidence>
<dbReference type="PANTHER" id="PTHR41523">
    <property type="entry name" value="TWO-COMPONENT SYSTEM SENSOR PROTEIN"/>
    <property type="match status" value="1"/>
</dbReference>
<dbReference type="Pfam" id="PF07536">
    <property type="entry name" value="HWE_HK"/>
    <property type="match status" value="1"/>
</dbReference>
<evidence type="ECO:0000256" key="4">
    <source>
        <dbReference type="ARBA" id="ARBA00022553"/>
    </source>
</evidence>
<proteinExistence type="predicted"/>
<keyword evidence="13" id="KW-0157">Chromophore</keyword>